<evidence type="ECO:0000313" key="4">
    <source>
        <dbReference type="EMBL" id="KKM74587.1"/>
    </source>
</evidence>
<dbReference type="Pfam" id="PF00534">
    <property type="entry name" value="Glycos_transf_1"/>
    <property type="match status" value="1"/>
</dbReference>
<feature type="domain" description="Glycosyltransferase subfamily 4-like N-terminal" evidence="3">
    <location>
        <begin position="22"/>
        <end position="198"/>
    </location>
</feature>
<dbReference type="GO" id="GO:0016757">
    <property type="term" value="F:glycosyltransferase activity"/>
    <property type="evidence" value="ECO:0007669"/>
    <property type="project" value="InterPro"/>
</dbReference>
<dbReference type="EMBL" id="LAZR01009116">
    <property type="protein sequence ID" value="KKM74587.1"/>
    <property type="molecule type" value="Genomic_DNA"/>
</dbReference>
<dbReference type="Pfam" id="PF13439">
    <property type="entry name" value="Glyco_transf_4"/>
    <property type="match status" value="1"/>
</dbReference>
<protein>
    <recommendedName>
        <fullName evidence="5">Glycosyl transferase family 1 domain-containing protein</fullName>
    </recommendedName>
</protein>
<evidence type="ECO:0000259" key="2">
    <source>
        <dbReference type="Pfam" id="PF00534"/>
    </source>
</evidence>
<evidence type="ECO:0000256" key="1">
    <source>
        <dbReference type="ARBA" id="ARBA00022679"/>
    </source>
</evidence>
<feature type="domain" description="Glycosyl transferase family 1" evidence="2">
    <location>
        <begin position="215"/>
        <end position="378"/>
    </location>
</feature>
<dbReference type="SUPFAM" id="SSF53756">
    <property type="entry name" value="UDP-Glycosyltransferase/glycogen phosphorylase"/>
    <property type="match status" value="1"/>
</dbReference>
<gene>
    <name evidence="4" type="ORF">LCGC14_1398820</name>
</gene>
<dbReference type="AlphaFoldDB" id="A0A0F9MZA4"/>
<dbReference type="PANTHER" id="PTHR46401:SF2">
    <property type="entry name" value="GLYCOSYLTRANSFERASE WBBK-RELATED"/>
    <property type="match status" value="1"/>
</dbReference>
<accession>A0A0F9MZA4</accession>
<dbReference type="InterPro" id="IPR028098">
    <property type="entry name" value="Glyco_trans_4-like_N"/>
</dbReference>
<organism evidence="4">
    <name type="scientific">marine sediment metagenome</name>
    <dbReference type="NCBI Taxonomy" id="412755"/>
    <lineage>
        <taxon>unclassified sequences</taxon>
        <taxon>metagenomes</taxon>
        <taxon>ecological metagenomes</taxon>
    </lineage>
</organism>
<reference evidence="4" key="1">
    <citation type="journal article" date="2015" name="Nature">
        <title>Complex archaea that bridge the gap between prokaryotes and eukaryotes.</title>
        <authorList>
            <person name="Spang A."/>
            <person name="Saw J.H."/>
            <person name="Jorgensen S.L."/>
            <person name="Zaremba-Niedzwiedzka K."/>
            <person name="Martijn J."/>
            <person name="Lind A.E."/>
            <person name="van Eijk R."/>
            <person name="Schleper C."/>
            <person name="Guy L."/>
            <person name="Ettema T.J."/>
        </authorList>
    </citation>
    <scope>NUCLEOTIDE SEQUENCE</scope>
</reference>
<proteinExistence type="predicted"/>
<sequence length="429" mass="49113">MKICAISFHCCPFSLLGGDGTGGMNVYLRELSSALTRYPEVKIDIFTRIQNPKIREIKYLSPQARVVHLRGGPERPMDRAKLYDFLPEFSRNLESFISQERESHDLVYSHYWLSGLVGEGIKQKFNLPLVHIYHTLAFLKERALRGKSREHNGRIEAERHLAHVSDALISSSEDEMQSLVDEYGISSSKGRIIYPGVNKKLFYRLEDGMVLREMRWKEKDRIILYVGRIDPAKGLMTVIEALELLKKKNLLLYNQLKLIVVGGGRKKEDLPGNKEYIRIKKSIREKKLTGKVIFLGSKKQSELKKYYSSAEALVMPSLYESFGLVPVEAMACGTPALVSRIGEMRYLVQEGKNGFSFPPKNASSLASCLEHLFSNKESLWDKERIRQSVVKNFSWEKTAEETYSLFRKLRREKTALTTISPPDESLQPV</sequence>
<evidence type="ECO:0008006" key="5">
    <source>
        <dbReference type="Google" id="ProtNLM"/>
    </source>
</evidence>
<dbReference type="InterPro" id="IPR001296">
    <property type="entry name" value="Glyco_trans_1"/>
</dbReference>
<keyword evidence="1" id="KW-0808">Transferase</keyword>
<comment type="caution">
    <text evidence="4">The sequence shown here is derived from an EMBL/GenBank/DDBJ whole genome shotgun (WGS) entry which is preliminary data.</text>
</comment>
<evidence type="ECO:0000259" key="3">
    <source>
        <dbReference type="Pfam" id="PF13439"/>
    </source>
</evidence>
<dbReference type="Gene3D" id="3.40.50.2000">
    <property type="entry name" value="Glycogen Phosphorylase B"/>
    <property type="match status" value="2"/>
</dbReference>
<dbReference type="PANTHER" id="PTHR46401">
    <property type="entry name" value="GLYCOSYLTRANSFERASE WBBK-RELATED"/>
    <property type="match status" value="1"/>
</dbReference>
<name>A0A0F9MZA4_9ZZZZ</name>
<dbReference type="GO" id="GO:0009103">
    <property type="term" value="P:lipopolysaccharide biosynthetic process"/>
    <property type="evidence" value="ECO:0007669"/>
    <property type="project" value="TreeGrafter"/>
</dbReference>